<dbReference type="PANTHER" id="PTHR45947">
    <property type="entry name" value="SULFOQUINOVOSYL TRANSFERASE SQD2"/>
    <property type="match status" value="1"/>
</dbReference>
<dbReference type="Pfam" id="PF13579">
    <property type="entry name" value="Glyco_trans_4_4"/>
    <property type="match status" value="1"/>
</dbReference>
<accession>A0A9D6V530</accession>
<dbReference type="Gene3D" id="3.40.50.2000">
    <property type="entry name" value="Glycogen Phosphorylase B"/>
    <property type="match status" value="2"/>
</dbReference>
<reference evidence="3" key="1">
    <citation type="submission" date="2020-07" db="EMBL/GenBank/DDBJ databases">
        <title>Huge and variable diversity of episymbiotic CPR bacteria and DPANN archaea in groundwater ecosystems.</title>
        <authorList>
            <person name="He C.Y."/>
            <person name="Keren R."/>
            <person name="Whittaker M."/>
            <person name="Farag I.F."/>
            <person name="Doudna J."/>
            <person name="Cate J.H.D."/>
            <person name="Banfield J.F."/>
        </authorList>
    </citation>
    <scope>NUCLEOTIDE SEQUENCE</scope>
    <source>
        <strain evidence="3">NC_groundwater_1664_Pr3_B-0.1um_52_9</strain>
    </source>
</reference>
<sequence length="409" mass="45640">MRILHLLHRSVPGTHGYAIRSREIVKSQLSKGLEPIVITSPSQAPLGKLDSEGSEFIDGIRYFRTCGTVLKPSMEVSDASPVRSAMRVVQNGLLMKTALQVARKYNPAVIHAHSPFTCGIIGNLLGVITKTPSVYEIRGIWEDSHVGRYGLSEQSLRYRGVRTLENLALKGADFCCVICEALRAEVISRGVPAEKTAIVPNGVDLKEFTPGPPDEELRKKLGLDGCTVAGYIGSFFHYEGLDLLVQALTLLAADYPMLRLLLVGDGELMPVLRQMAAERGISQRIVFTGRVAHTEVAAFYRIYDFMVLPRRNTRETRLVTPLKPMEIMAMQKPLIVSDIGGHREIVEDGANGIMFESENAEDLAAKCRTLLDQGEFRRELGLRGYDWVVAQRNWDVLVDRYIEIYRRLT</sequence>
<organism evidence="3 4">
    <name type="scientific">Desulfomonile tiedjei</name>
    <dbReference type="NCBI Taxonomy" id="2358"/>
    <lineage>
        <taxon>Bacteria</taxon>
        <taxon>Pseudomonadati</taxon>
        <taxon>Thermodesulfobacteriota</taxon>
        <taxon>Desulfomonilia</taxon>
        <taxon>Desulfomonilales</taxon>
        <taxon>Desulfomonilaceae</taxon>
        <taxon>Desulfomonile</taxon>
    </lineage>
</organism>
<feature type="domain" description="Glycosyltransferase subfamily 4-like N-terminal" evidence="2">
    <location>
        <begin position="16"/>
        <end position="202"/>
    </location>
</feature>
<dbReference type="CDD" id="cd03794">
    <property type="entry name" value="GT4_WbuB-like"/>
    <property type="match status" value="1"/>
</dbReference>
<dbReference type="AlphaFoldDB" id="A0A9D6V530"/>
<protein>
    <submittedName>
        <fullName evidence="3">Glycosyltransferase</fullName>
    </submittedName>
</protein>
<dbReference type="GO" id="GO:0016758">
    <property type="term" value="F:hexosyltransferase activity"/>
    <property type="evidence" value="ECO:0007669"/>
    <property type="project" value="TreeGrafter"/>
</dbReference>
<dbReference type="PANTHER" id="PTHR45947:SF3">
    <property type="entry name" value="SULFOQUINOVOSYL TRANSFERASE SQD2"/>
    <property type="match status" value="1"/>
</dbReference>
<proteinExistence type="predicted"/>
<evidence type="ECO:0000259" key="2">
    <source>
        <dbReference type="Pfam" id="PF13579"/>
    </source>
</evidence>
<dbReference type="SUPFAM" id="SSF53756">
    <property type="entry name" value="UDP-Glycosyltransferase/glycogen phosphorylase"/>
    <property type="match status" value="1"/>
</dbReference>
<dbReference type="Proteomes" id="UP000807825">
    <property type="component" value="Unassembled WGS sequence"/>
</dbReference>
<dbReference type="InterPro" id="IPR028098">
    <property type="entry name" value="Glyco_trans_4-like_N"/>
</dbReference>
<dbReference type="Pfam" id="PF00534">
    <property type="entry name" value="Glycos_transf_1"/>
    <property type="match status" value="1"/>
</dbReference>
<dbReference type="InterPro" id="IPR050194">
    <property type="entry name" value="Glycosyltransferase_grp1"/>
</dbReference>
<gene>
    <name evidence="3" type="ORF">HY912_21145</name>
</gene>
<name>A0A9D6V530_9BACT</name>
<feature type="domain" description="Glycosyl transferase family 1" evidence="1">
    <location>
        <begin position="215"/>
        <end position="386"/>
    </location>
</feature>
<evidence type="ECO:0000313" key="4">
    <source>
        <dbReference type="Proteomes" id="UP000807825"/>
    </source>
</evidence>
<dbReference type="InterPro" id="IPR001296">
    <property type="entry name" value="Glyco_trans_1"/>
</dbReference>
<dbReference type="EMBL" id="JACRDE010000550">
    <property type="protein sequence ID" value="MBI5252008.1"/>
    <property type="molecule type" value="Genomic_DNA"/>
</dbReference>
<comment type="caution">
    <text evidence="3">The sequence shown here is derived from an EMBL/GenBank/DDBJ whole genome shotgun (WGS) entry which is preliminary data.</text>
</comment>
<evidence type="ECO:0000259" key="1">
    <source>
        <dbReference type="Pfam" id="PF00534"/>
    </source>
</evidence>
<evidence type="ECO:0000313" key="3">
    <source>
        <dbReference type="EMBL" id="MBI5252008.1"/>
    </source>
</evidence>